<protein>
    <submittedName>
        <fullName evidence="1">Uncharacterized protein</fullName>
    </submittedName>
</protein>
<dbReference type="EMBL" id="JACGBJ010000002">
    <property type="protein sequence ID" value="MBA5800728.1"/>
    <property type="molecule type" value="Genomic_DNA"/>
</dbReference>
<proteinExistence type="predicted"/>
<evidence type="ECO:0000313" key="2">
    <source>
        <dbReference type="Proteomes" id="UP000539787"/>
    </source>
</evidence>
<organism evidence="1 2">
    <name type="scientific">Rhizobium changzhiense</name>
    <dbReference type="NCBI Taxonomy" id="2692317"/>
    <lineage>
        <taxon>Bacteria</taxon>
        <taxon>Pseudomonadati</taxon>
        <taxon>Pseudomonadota</taxon>
        <taxon>Alphaproteobacteria</taxon>
        <taxon>Hyphomicrobiales</taxon>
        <taxon>Rhizobiaceae</taxon>
        <taxon>Rhizobium/Agrobacterium group</taxon>
        <taxon>Rhizobium</taxon>
    </lineage>
</organism>
<keyword evidence="2" id="KW-1185">Reference proteome</keyword>
<accession>A0ABR6A2A9</accession>
<evidence type="ECO:0000313" key="1">
    <source>
        <dbReference type="EMBL" id="MBA5800728.1"/>
    </source>
</evidence>
<name>A0ABR6A2A9_9HYPH</name>
<comment type="caution">
    <text evidence="1">The sequence shown here is derived from an EMBL/GenBank/DDBJ whole genome shotgun (WGS) entry which is preliminary data.</text>
</comment>
<sequence>MKSRPPRFTVVIAAEPSQVCLPLRNRYLTAKWLSPVLWTSTSAIGSDNEP</sequence>
<dbReference type="Proteomes" id="UP000539787">
    <property type="component" value="Unassembled WGS sequence"/>
</dbReference>
<dbReference type="RefSeq" id="WP_182208230.1">
    <property type="nucleotide sequence ID" value="NZ_JACGBJ010000002.1"/>
</dbReference>
<gene>
    <name evidence="1" type="ORF">HX902_03705</name>
</gene>
<reference evidence="1 2" key="1">
    <citation type="submission" date="2020-07" db="EMBL/GenBank/DDBJ databases">
        <authorList>
            <person name="Sun Q."/>
        </authorList>
    </citation>
    <scope>NUCLEOTIDE SEQUENCE [LARGE SCALE GENOMIC DNA]</scope>
    <source>
        <strain evidence="1 2">WYCCWR 11317</strain>
    </source>
</reference>